<dbReference type="EMBL" id="JBIRWE010000008">
    <property type="protein sequence ID" value="MFI1966372.1"/>
    <property type="molecule type" value="Genomic_DNA"/>
</dbReference>
<evidence type="ECO:0000259" key="1">
    <source>
        <dbReference type="Pfam" id="PF01408"/>
    </source>
</evidence>
<organism evidence="2 3">
    <name type="scientific">Streptomyces pathocidini</name>
    <dbReference type="NCBI Taxonomy" id="1650571"/>
    <lineage>
        <taxon>Bacteria</taxon>
        <taxon>Bacillati</taxon>
        <taxon>Actinomycetota</taxon>
        <taxon>Actinomycetes</taxon>
        <taxon>Kitasatosporales</taxon>
        <taxon>Streptomycetaceae</taxon>
        <taxon>Streptomyces</taxon>
    </lineage>
</organism>
<proteinExistence type="predicted"/>
<evidence type="ECO:0000313" key="3">
    <source>
        <dbReference type="Proteomes" id="UP001611548"/>
    </source>
</evidence>
<comment type="caution">
    <text evidence="2">The sequence shown here is derived from an EMBL/GenBank/DDBJ whole genome shotgun (WGS) entry which is preliminary data.</text>
</comment>
<dbReference type="SUPFAM" id="SSF55347">
    <property type="entry name" value="Glyceraldehyde-3-phosphate dehydrogenase-like, C-terminal domain"/>
    <property type="match status" value="1"/>
</dbReference>
<dbReference type="SUPFAM" id="SSF51735">
    <property type="entry name" value="NAD(P)-binding Rossmann-fold domains"/>
    <property type="match status" value="1"/>
</dbReference>
<dbReference type="RefSeq" id="WP_055471739.1">
    <property type="nucleotide sequence ID" value="NZ_JBIRWE010000008.1"/>
</dbReference>
<name>A0ABW7UYA3_9ACTN</name>
<protein>
    <submittedName>
        <fullName evidence="2">Gfo/Idh/MocA family protein</fullName>
    </submittedName>
</protein>
<dbReference type="InterPro" id="IPR036291">
    <property type="entry name" value="NAD(P)-bd_dom_sf"/>
</dbReference>
<evidence type="ECO:0000313" key="2">
    <source>
        <dbReference type="EMBL" id="MFI1966372.1"/>
    </source>
</evidence>
<dbReference type="Gene3D" id="3.40.50.720">
    <property type="entry name" value="NAD(P)-binding Rossmann-like Domain"/>
    <property type="match status" value="1"/>
</dbReference>
<dbReference type="InterPro" id="IPR051317">
    <property type="entry name" value="Gfo/Idh/MocA_oxidoreduct"/>
</dbReference>
<dbReference type="Proteomes" id="UP001611548">
    <property type="component" value="Unassembled WGS sequence"/>
</dbReference>
<reference evidence="2 3" key="1">
    <citation type="submission" date="2024-10" db="EMBL/GenBank/DDBJ databases">
        <title>The Natural Products Discovery Center: Release of the First 8490 Sequenced Strains for Exploring Actinobacteria Biosynthetic Diversity.</title>
        <authorList>
            <person name="Kalkreuter E."/>
            <person name="Kautsar S.A."/>
            <person name="Yang D."/>
            <person name="Bader C.D."/>
            <person name="Teijaro C.N."/>
            <person name="Fluegel L."/>
            <person name="Davis C.M."/>
            <person name="Simpson J.R."/>
            <person name="Lauterbach L."/>
            <person name="Steele A.D."/>
            <person name="Gui C."/>
            <person name="Meng S."/>
            <person name="Li G."/>
            <person name="Viehrig K."/>
            <person name="Ye F."/>
            <person name="Su P."/>
            <person name="Kiefer A.F."/>
            <person name="Nichols A."/>
            <person name="Cepeda A.J."/>
            <person name="Yan W."/>
            <person name="Fan B."/>
            <person name="Jiang Y."/>
            <person name="Adhikari A."/>
            <person name="Zheng C.-J."/>
            <person name="Schuster L."/>
            <person name="Cowan T.M."/>
            <person name="Smanski M.J."/>
            <person name="Chevrette M.G."/>
            <person name="De Carvalho L.P.S."/>
            <person name="Shen B."/>
        </authorList>
    </citation>
    <scope>NUCLEOTIDE SEQUENCE [LARGE SCALE GENOMIC DNA]</scope>
    <source>
        <strain evidence="2 3">NPDC020327</strain>
    </source>
</reference>
<dbReference type="PANTHER" id="PTHR43708">
    <property type="entry name" value="CONSERVED EXPRESSED OXIDOREDUCTASE (EUROFUNG)"/>
    <property type="match status" value="1"/>
</dbReference>
<dbReference type="Pfam" id="PF01408">
    <property type="entry name" value="GFO_IDH_MocA"/>
    <property type="match status" value="1"/>
</dbReference>
<gene>
    <name evidence="2" type="ORF">ACH429_20065</name>
</gene>
<dbReference type="Gene3D" id="3.30.360.10">
    <property type="entry name" value="Dihydrodipicolinate Reductase, domain 2"/>
    <property type="match status" value="1"/>
</dbReference>
<sequence>MPRIRVGVLGCGMIAQLMHLPYLAELEDRFEIAALCDQDKALAQRVAARYRVPRVHESFETLLDAVPSLDAVLVLNKDHFGPALMALDRGIHTFTEKPLCYTLAEAERLVGASERTGAKLMVGYMKRHDSGVQRGLAEIRRTSAPRMARVHVVVGPDYGNWIIPELQRIERPTGAGTAASSDADGRLPKVRAEFGAASPALLAAYMDMFGVWSHDINVFRAAFPAAPTSVKAHVSDDGSTLTALLHYADGLQCVFQGGTTSAHLFEENLTVWGADRTVELDLSNPFLRHVPATVRIREDEGTPSPGQARPPTVERTVRGSHHEAFKAQLCHFHACVTTPALRPITTGREALEDTRLMLGILRAAAE</sequence>
<dbReference type="InterPro" id="IPR000683">
    <property type="entry name" value="Gfo/Idh/MocA-like_OxRdtase_N"/>
</dbReference>
<accession>A0ABW7UYA3</accession>
<dbReference type="PANTHER" id="PTHR43708:SF4">
    <property type="entry name" value="OXIDOREDUCTASE YCEM-RELATED"/>
    <property type="match status" value="1"/>
</dbReference>
<keyword evidence="3" id="KW-1185">Reference proteome</keyword>
<feature type="domain" description="Gfo/Idh/MocA-like oxidoreductase N-terminal" evidence="1">
    <location>
        <begin position="4"/>
        <end position="124"/>
    </location>
</feature>